<evidence type="ECO:0000313" key="1">
    <source>
        <dbReference type="EnsemblPlants" id="TuG1812G0300003680.01.T02"/>
    </source>
</evidence>
<evidence type="ECO:0000313" key="2">
    <source>
        <dbReference type="Proteomes" id="UP000015106"/>
    </source>
</evidence>
<name>A0A8R7PWP4_TRIUA</name>
<reference evidence="2" key="1">
    <citation type="journal article" date="2013" name="Nature">
        <title>Draft genome of the wheat A-genome progenitor Triticum urartu.</title>
        <authorList>
            <person name="Ling H.Q."/>
            <person name="Zhao S."/>
            <person name="Liu D."/>
            <person name="Wang J."/>
            <person name="Sun H."/>
            <person name="Zhang C."/>
            <person name="Fan H."/>
            <person name="Li D."/>
            <person name="Dong L."/>
            <person name="Tao Y."/>
            <person name="Gao C."/>
            <person name="Wu H."/>
            <person name="Li Y."/>
            <person name="Cui Y."/>
            <person name="Guo X."/>
            <person name="Zheng S."/>
            <person name="Wang B."/>
            <person name="Yu K."/>
            <person name="Liang Q."/>
            <person name="Yang W."/>
            <person name="Lou X."/>
            <person name="Chen J."/>
            <person name="Feng M."/>
            <person name="Jian J."/>
            <person name="Zhang X."/>
            <person name="Luo G."/>
            <person name="Jiang Y."/>
            <person name="Liu J."/>
            <person name="Wang Z."/>
            <person name="Sha Y."/>
            <person name="Zhang B."/>
            <person name="Wu H."/>
            <person name="Tang D."/>
            <person name="Shen Q."/>
            <person name="Xue P."/>
            <person name="Zou S."/>
            <person name="Wang X."/>
            <person name="Liu X."/>
            <person name="Wang F."/>
            <person name="Yang Y."/>
            <person name="An X."/>
            <person name="Dong Z."/>
            <person name="Zhang K."/>
            <person name="Zhang X."/>
            <person name="Luo M.C."/>
            <person name="Dvorak J."/>
            <person name="Tong Y."/>
            <person name="Wang J."/>
            <person name="Yang H."/>
            <person name="Li Z."/>
            <person name="Wang D."/>
            <person name="Zhang A."/>
            <person name="Wang J."/>
        </authorList>
    </citation>
    <scope>NUCLEOTIDE SEQUENCE</scope>
    <source>
        <strain evidence="2">cv. G1812</strain>
    </source>
</reference>
<protein>
    <submittedName>
        <fullName evidence="1">Uncharacterized protein</fullName>
    </submittedName>
</protein>
<dbReference type="EnsemblPlants" id="TuG1812G0300003680.01.T02">
    <property type="protein sequence ID" value="TuG1812G0300003680.01.T02"/>
    <property type="gene ID" value="TuG1812G0300003680.01"/>
</dbReference>
<accession>A0A8R7PWP4</accession>
<dbReference type="Proteomes" id="UP000015106">
    <property type="component" value="Chromosome 3"/>
</dbReference>
<reference evidence="1" key="3">
    <citation type="submission" date="2022-06" db="UniProtKB">
        <authorList>
            <consortium name="EnsemblPlants"/>
        </authorList>
    </citation>
    <scope>IDENTIFICATION</scope>
</reference>
<proteinExistence type="predicted"/>
<dbReference type="EnsemblPlants" id="TuG1812G0300003680.01.T03">
    <property type="protein sequence ID" value="TuG1812G0300003680.01.T03"/>
    <property type="gene ID" value="TuG1812G0300003680.01"/>
</dbReference>
<dbReference type="AlphaFoldDB" id="A0A8R7PWP4"/>
<reference evidence="1" key="2">
    <citation type="submission" date="2018-03" db="EMBL/GenBank/DDBJ databases">
        <title>The Triticum urartu genome reveals the dynamic nature of wheat genome evolution.</title>
        <authorList>
            <person name="Ling H."/>
            <person name="Ma B."/>
            <person name="Shi X."/>
            <person name="Liu H."/>
            <person name="Dong L."/>
            <person name="Sun H."/>
            <person name="Cao Y."/>
            <person name="Gao Q."/>
            <person name="Zheng S."/>
            <person name="Li Y."/>
            <person name="Yu Y."/>
            <person name="Du H."/>
            <person name="Qi M."/>
            <person name="Li Y."/>
            <person name="Yu H."/>
            <person name="Cui Y."/>
            <person name="Wang N."/>
            <person name="Chen C."/>
            <person name="Wu H."/>
            <person name="Zhao Y."/>
            <person name="Zhang J."/>
            <person name="Li Y."/>
            <person name="Zhou W."/>
            <person name="Zhang B."/>
            <person name="Hu W."/>
            <person name="Eijk M."/>
            <person name="Tang J."/>
            <person name="Witsenboer H."/>
            <person name="Zhao S."/>
            <person name="Li Z."/>
            <person name="Zhang A."/>
            <person name="Wang D."/>
            <person name="Liang C."/>
        </authorList>
    </citation>
    <scope>NUCLEOTIDE SEQUENCE [LARGE SCALE GENOMIC DNA]</scope>
    <source>
        <strain evidence="1">cv. G1812</strain>
    </source>
</reference>
<keyword evidence="2" id="KW-1185">Reference proteome</keyword>
<organism evidence="1 2">
    <name type="scientific">Triticum urartu</name>
    <name type="common">Red wild einkorn</name>
    <name type="synonym">Crithodium urartu</name>
    <dbReference type="NCBI Taxonomy" id="4572"/>
    <lineage>
        <taxon>Eukaryota</taxon>
        <taxon>Viridiplantae</taxon>
        <taxon>Streptophyta</taxon>
        <taxon>Embryophyta</taxon>
        <taxon>Tracheophyta</taxon>
        <taxon>Spermatophyta</taxon>
        <taxon>Magnoliopsida</taxon>
        <taxon>Liliopsida</taxon>
        <taxon>Poales</taxon>
        <taxon>Poaceae</taxon>
        <taxon>BOP clade</taxon>
        <taxon>Pooideae</taxon>
        <taxon>Triticodae</taxon>
        <taxon>Triticeae</taxon>
        <taxon>Triticinae</taxon>
        <taxon>Triticum</taxon>
    </lineage>
</organism>
<dbReference type="Gramene" id="TuG1812G0300003680.01.T02">
    <property type="protein sequence ID" value="TuG1812G0300003680.01.T02"/>
    <property type="gene ID" value="TuG1812G0300003680.01"/>
</dbReference>
<dbReference type="Gramene" id="TuG1812G0300003680.01.T03">
    <property type="protein sequence ID" value="TuG1812G0300003680.01.T03"/>
    <property type="gene ID" value="TuG1812G0300003680.01"/>
</dbReference>
<sequence length="72" mass="8161">MVQVHAKEIPTSCGHQVMMLIWSNADNFRIVLDHQRISEAIFVVNLAHLQDLVLGHLLTSPRSRRSHACSCK</sequence>